<dbReference type="InterPro" id="IPR040911">
    <property type="entry name" value="Exostosin_GT47"/>
</dbReference>
<keyword evidence="5" id="KW-1133">Transmembrane helix</keyword>
<dbReference type="OMA" id="HKAPKLT"/>
<name>A0A1Y1HP36_KLENI</name>
<evidence type="ECO:0000256" key="3">
    <source>
        <dbReference type="ARBA" id="ARBA00022968"/>
    </source>
</evidence>
<comment type="subcellular location">
    <subcellularLocation>
        <location evidence="1">Golgi apparatus membrane</location>
        <topology evidence="1">Single-pass type II membrane protein</topology>
    </subcellularLocation>
</comment>
<evidence type="ECO:0000256" key="2">
    <source>
        <dbReference type="ARBA" id="ARBA00010271"/>
    </source>
</evidence>
<dbReference type="EMBL" id="DF237002">
    <property type="protein sequence ID" value="GAQ80390.1"/>
    <property type="molecule type" value="Genomic_DNA"/>
</dbReference>
<dbReference type="AlphaFoldDB" id="A0A1Y1HP36"/>
<evidence type="ECO:0000259" key="6">
    <source>
        <dbReference type="Pfam" id="PF03016"/>
    </source>
</evidence>
<dbReference type="PANTHER" id="PTHR11062">
    <property type="entry name" value="EXOSTOSIN HEPARAN SULFATE GLYCOSYLTRANSFERASE -RELATED"/>
    <property type="match status" value="1"/>
</dbReference>
<dbReference type="Proteomes" id="UP000054558">
    <property type="component" value="Unassembled WGS sequence"/>
</dbReference>
<evidence type="ECO:0000256" key="4">
    <source>
        <dbReference type="ARBA" id="ARBA00023034"/>
    </source>
</evidence>
<evidence type="ECO:0000256" key="1">
    <source>
        <dbReference type="ARBA" id="ARBA00004323"/>
    </source>
</evidence>
<dbReference type="Pfam" id="PF03016">
    <property type="entry name" value="Exostosin_GT47"/>
    <property type="match status" value="1"/>
</dbReference>
<gene>
    <name evidence="7" type="ORF">KFL_000530180</name>
</gene>
<sequence length="469" mass="52601">MTDPEGSAVREMGSGLFQQAWRLQKMNRVALTILIICTALFLALSFDSPSFSNVENAWKPWFSAGPEMLAAPLAHNCSCNSQEITPQPTPSAEIKLVERIVEKPVERIVVKSVERFVEKIVYETKPVRVYVYDLPSKFTTDFYAHLHATRTPHAAEWWIYLDIMGDPAERDNSVSVRVDTTEEADVFLVPFMASQSFNCYRQEHFLRHDFREICGDLYGKDDELQDELLAWLETQATWQRSGGIDHVILVVHPLAMNRIGYFLRPCVHLLTDFVFYTSDTASLEKDVVVPYSHLVERLPDDLVGPATSEANLAQADILLYFAGILERQGMGQVRNKLSEVLQGEEGVVINSREGQGALDDDTVAATAAEMRRSKFCLDPAGDTPSSARLFDAIVNLCIPVIISDDVEIPFEGQVNLRDACVFVTEADAVQPGVLVARLRAMPDEDVLRMRRQLPEVRTPSPSFLLESCS</sequence>
<keyword evidence="3" id="KW-0735">Signal-anchor</keyword>
<keyword evidence="5" id="KW-0472">Membrane</keyword>
<dbReference type="InterPro" id="IPR004263">
    <property type="entry name" value="Exostosin"/>
</dbReference>
<evidence type="ECO:0000313" key="8">
    <source>
        <dbReference type="Proteomes" id="UP000054558"/>
    </source>
</evidence>
<feature type="transmembrane region" description="Helical" evidence="5">
    <location>
        <begin position="29"/>
        <end position="46"/>
    </location>
</feature>
<evidence type="ECO:0000256" key="5">
    <source>
        <dbReference type="SAM" id="Phobius"/>
    </source>
</evidence>
<keyword evidence="5" id="KW-0812">Transmembrane</keyword>
<evidence type="ECO:0000313" key="7">
    <source>
        <dbReference type="EMBL" id="GAQ80390.1"/>
    </source>
</evidence>
<dbReference type="STRING" id="105231.A0A1Y1HP36"/>
<feature type="domain" description="Exostosin GT47" evidence="6">
    <location>
        <begin position="124"/>
        <end position="436"/>
    </location>
</feature>
<proteinExistence type="inferred from homology"/>
<dbReference type="GO" id="GO:0000139">
    <property type="term" value="C:Golgi membrane"/>
    <property type="evidence" value="ECO:0007669"/>
    <property type="project" value="UniProtKB-SubCell"/>
</dbReference>
<keyword evidence="4" id="KW-0333">Golgi apparatus</keyword>
<organism evidence="7 8">
    <name type="scientific">Klebsormidium nitens</name>
    <name type="common">Green alga</name>
    <name type="synonym">Ulothrix nitens</name>
    <dbReference type="NCBI Taxonomy" id="105231"/>
    <lineage>
        <taxon>Eukaryota</taxon>
        <taxon>Viridiplantae</taxon>
        <taxon>Streptophyta</taxon>
        <taxon>Klebsormidiophyceae</taxon>
        <taxon>Klebsormidiales</taxon>
        <taxon>Klebsormidiaceae</taxon>
        <taxon>Klebsormidium</taxon>
    </lineage>
</organism>
<accession>A0A1Y1HP36</accession>
<protein>
    <submittedName>
        <fullName evidence="7">Exostosin family protein</fullName>
    </submittedName>
</protein>
<keyword evidence="8" id="KW-1185">Reference proteome</keyword>
<dbReference type="PANTHER" id="PTHR11062:SF249">
    <property type="entry name" value="OS08G0438600 PROTEIN"/>
    <property type="match status" value="1"/>
</dbReference>
<comment type="similarity">
    <text evidence="2">Belongs to the glycosyltransferase 47 family.</text>
</comment>
<reference evidence="7 8" key="1">
    <citation type="journal article" date="2014" name="Nat. Commun.">
        <title>Klebsormidium flaccidum genome reveals primary factors for plant terrestrial adaptation.</title>
        <authorList>
            <person name="Hori K."/>
            <person name="Maruyama F."/>
            <person name="Fujisawa T."/>
            <person name="Togashi T."/>
            <person name="Yamamoto N."/>
            <person name="Seo M."/>
            <person name="Sato S."/>
            <person name="Yamada T."/>
            <person name="Mori H."/>
            <person name="Tajima N."/>
            <person name="Moriyama T."/>
            <person name="Ikeuchi M."/>
            <person name="Watanabe M."/>
            <person name="Wada H."/>
            <person name="Kobayashi K."/>
            <person name="Saito M."/>
            <person name="Masuda T."/>
            <person name="Sasaki-Sekimoto Y."/>
            <person name="Mashiguchi K."/>
            <person name="Awai K."/>
            <person name="Shimojima M."/>
            <person name="Masuda S."/>
            <person name="Iwai M."/>
            <person name="Nobusawa T."/>
            <person name="Narise T."/>
            <person name="Kondo S."/>
            <person name="Saito H."/>
            <person name="Sato R."/>
            <person name="Murakawa M."/>
            <person name="Ihara Y."/>
            <person name="Oshima-Yamada Y."/>
            <person name="Ohtaka K."/>
            <person name="Satoh M."/>
            <person name="Sonobe K."/>
            <person name="Ishii M."/>
            <person name="Ohtani R."/>
            <person name="Kanamori-Sato M."/>
            <person name="Honoki R."/>
            <person name="Miyazaki D."/>
            <person name="Mochizuki H."/>
            <person name="Umetsu J."/>
            <person name="Higashi K."/>
            <person name="Shibata D."/>
            <person name="Kamiya Y."/>
            <person name="Sato N."/>
            <person name="Nakamura Y."/>
            <person name="Tabata S."/>
            <person name="Ida S."/>
            <person name="Kurokawa K."/>
            <person name="Ohta H."/>
        </authorList>
    </citation>
    <scope>NUCLEOTIDE SEQUENCE [LARGE SCALE GENOMIC DNA]</scope>
    <source>
        <strain evidence="7 8">NIES-2285</strain>
    </source>
</reference>
<dbReference type="GO" id="GO:0016757">
    <property type="term" value="F:glycosyltransferase activity"/>
    <property type="evidence" value="ECO:0007669"/>
    <property type="project" value="InterPro"/>
</dbReference>
<dbReference type="OrthoDB" id="1924787at2759"/>